<dbReference type="NCBIfam" id="TIGR01494">
    <property type="entry name" value="ATPase_P-type"/>
    <property type="match status" value="1"/>
</dbReference>
<feature type="transmembrane region" description="Helical" evidence="6">
    <location>
        <begin position="92"/>
        <end position="115"/>
    </location>
</feature>
<dbReference type="PANTHER" id="PTHR48085:SF5">
    <property type="entry name" value="CADMIUM_ZINC-TRANSPORTING ATPASE HMA4-RELATED"/>
    <property type="match status" value="1"/>
</dbReference>
<dbReference type="Gene3D" id="3.40.1110.10">
    <property type="entry name" value="Calcium-transporting ATPase, cytoplasmic domain N"/>
    <property type="match status" value="1"/>
</dbReference>
<dbReference type="PANTHER" id="PTHR48085">
    <property type="entry name" value="CADMIUM/ZINC-TRANSPORTING ATPASE HMA2-RELATED"/>
    <property type="match status" value="1"/>
</dbReference>
<dbReference type="InterPro" id="IPR018303">
    <property type="entry name" value="ATPase_P-typ_P_site"/>
</dbReference>
<protein>
    <recommendedName>
        <fullName evidence="8">Heavy metal translocating P-type ATPase</fullName>
    </recommendedName>
</protein>
<dbReference type="GO" id="GO:0016020">
    <property type="term" value="C:membrane"/>
    <property type="evidence" value="ECO:0007669"/>
    <property type="project" value="UniProtKB-SubCell"/>
</dbReference>
<dbReference type="InterPro" id="IPR023299">
    <property type="entry name" value="ATPase_P-typ_cyto_dom_N"/>
</dbReference>
<dbReference type="GO" id="GO:0015086">
    <property type="term" value="F:cadmium ion transmembrane transporter activity"/>
    <property type="evidence" value="ECO:0007669"/>
    <property type="project" value="TreeGrafter"/>
</dbReference>
<dbReference type="GO" id="GO:0005524">
    <property type="term" value="F:ATP binding"/>
    <property type="evidence" value="ECO:0007669"/>
    <property type="project" value="InterPro"/>
</dbReference>
<dbReference type="InterPro" id="IPR023214">
    <property type="entry name" value="HAD_sf"/>
</dbReference>
<accession>X1W2T3</accession>
<evidence type="ECO:0000256" key="2">
    <source>
        <dbReference type="ARBA" id="ARBA00006024"/>
    </source>
</evidence>
<dbReference type="InterPro" id="IPR051014">
    <property type="entry name" value="Cation_Transport_ATPase_IB"/>
</dbReference>
<proteinExistence type="inferred from homology"/>
<dbReference type="AlphaFoldDB" id="X1W2T3"/>
<dbReference type="PROSITE" id="PS00154">
    <property type="entry name" value="ATPASE_E1_E2"/>
    <property type="match status" value="1"/>
</dbReference>
<keyword evidence="3 6" id="KW-0812">Transmembrane</keyword>
<dbReference type="EMBL" id="BARW01037368">
    <property type="protein sequence ID" value="GAJ24255.1"/>
    <property type="molecule type" value="Genomic_DNA"/>
</dbReference>
<evidence type="ECO:0008006" key="8">
    <source>
        <dbReference type="Google" id="ProtNLM"/>
    </source>
</evidence>
<dbReference type="GO" id="GO:0016887">
    <property type="term" value="F:ATP hydrolysis activity"/>
    <property type="evidence" value="ECO:0007669"/>
    <property type="project" value="InterPro"/>
</dbReference>
<feature type="non-terminal residue" evidence="7">
    <location>
        <position position="1"/>
    </location>
</feature>
<reference evidence="7" key="1">
    <citation type="journal article" date="2014" name="Front. Microbiol.">
        <title>High frequency of phylogenetically diverse reductive dehalogenase-homologous genes in deep subseafloor sedimentary metagenomes.</title>
        <authorList>
            <person name="Kawai M."/>
            <person name="Futagami T."/>
            <person name="Toyoda A."/>
            <person name="Takaki Y."/>
            <person name="Nishi S."/>
            <person name="Hori S."/>
            <person name="Arai W."/>
            <person name="Tsubouchi T."/>
            <person name="Morono Y."/>
            <person name="Uchiyama I."/>
            <person name="Ito T."/>
            <person name="Fujiyama A."/>
            <person name="Inagaki F."/>
            <person name="Takami H."/>
        </authorList>
    </citation>
    <scope>NUCLEOTIDE SEQUENCE</scope>
    <source>
        <strain evidence="7">Expedition CK06-06</strain>
    </source>
</reference>
<organism evidence="7">
    <name type="scientific">marine sediment metagenome</name>
    <dbReference type="NCBI Taxonomy" id="412755"/>
    <lineage>
        <taxon>unclassified sequences</taxon>
        <taxon>metagenomes</taxon>
        <taxon>ecological metagenomes</taxon>
    </lineage>
</organism>
<dbReference type="SUPFAM" id="SSF81665">
    <property type="entry name" value="Calcium ATPase, transmembrane domain M"/>
    <property type="match status" value="1"/>
</dbReference>
<comment type="subcellular location">
    <subcellularLocation>
        <location evidence="1">Membrane</location>
    </subcellularLocation>
</comment>
<dbReference type="InterPro" id="IPR001757">
    <property type="entry name" value="P_typ_ATPase"/>
</dbReference>
<dbReference type="Gene3D" id="1.20.1110.10">
    <property type="entry name" value="Calcium-transporting ATPase, transmembrane domain"/>
    <property type="match status" value="1"/>
</dbReference>
<evidence type="ECO:0000256" key="3">
    <source>
        <dbReference type="ARBA" id="ARBA00022692"/>
    </source>
</evidence>
<sequence>GFLYTSLGVVSLPAPWIGAQLWERVSPRFTRLAKDSTLARVSQLVEQAQAGKSPTQLVTDRFMRWFVPAVLIAALLLILIPPLFGIPFNESFIRAMVLLVAASPCALALGTPAAIMAGVAQAARNGVLVKGGVYLENLGRLKAMAFDKTGTITKGELQLTDVLSTDSVNETELLALAGGYRAAFSSPQSLKQSSGE</sequence>
<feature type="non-terminal residue" evidence="7">
    <location>
        <position position="196"/>
    </location>
</feature>
<keyword evidence="5 6" id="KW-0472">Membrane</keyword>
<evidence type="ECO:0000256" key="6">
    <source>
        <dbReference type="SAM" id="Phobius"/>
    </source>
</evidence>
<evidence type="ECO:0000313" key="7">
    <source>
        <dbReference type="EMBL" id="GAJ24255.1"/>
    </source>
</evidence>
<evidence type="ECO:0000256" key="4">
    <source>
        <dbReference type="ARBA" id="ARBA00022989"/>
    </source>
</evidence>
<name>X1W2T3_9ZZZZ</name>
<evidence type="ECO:0000256" key="5">
    <source>
        <dbReference type="ARBA" id="ARBA00023136"/>
    </source>
</evidence>
<comment type="caution">
    <text evidence="7">The sequence shown here is derived from an EMBL/GenBank/DDBJ whole genome shotgun (WGS) entry which is preliminary data.</text>
</comment>
<dbReference type="Gene3D" id="3.40.50.1000">
    <property type="entry name" value="HAD superfamily/HAD-like"/>
    <property type="match status" value="1"/>
</dbReference>
<feature type="transmembrane region" description="Helical" evidence="6">
    <location>
        <begin position="65"/>
        <end position="86"/>
    </location>
</feature>
<gene>
    <name evidence="7" type="ORF">S12H4_57715</name>
</gene>
<comment type="similarity">
    <text evidence="2">Belongs to the cation transport ATPase (P-type) (TC 3.A.3) family. Type IB subfamily.</text>
</comment>
<evidence type="ECO:0000256" key="1">
    <source>
        <dbReference type="ARBA" id="ARBA00004370"/>
    </source>
</evidence>
<dbReference type="InterPro" id="IPR023298">
    <property type="entry name" value="ATPase_P-typ_TM_dom_sf"/>
</dbReference>
<keyword evidence="4 6" id="KW-1133">Transmembrane helix</keyword>